<dbReference type="PANTHER" id="PTHR45973:SF2">
    <property type="entry name" value="CENTROSOMAL PROTEIN OF 97 KDA"/>
    <property type="match status" value="1"/>
</dbReference>
<keyword evidence="7" id="KW-0206">Cytoskeleton</keyword>
<keyword evidence="4" id="KW-0433">Leucine-rich repeat</keyword>
<evidence type="ECO:0000256" key="7">
    <source>
        <dbReference type="ARBA" id="ARBA00023212"/>
    </source>
</evidence>
<dbReference type="GO" id="GO:0005813">
    <property type="term" value="C:centrosome"/>
    <property type="evidence" value="ECO:0007669"/>
    <property type="project" value="UniProtKB-SubCell"/>
</dbReference>
<dbReference type="InterPro" id="IPR000048">
    <property type="entry name" value="IQ_motif_EF-hand-BS"/>
</dbReference>
<dbReference type="PROSITE" id="PS50096">
    <property type="entry name" value="IQ"/>
    <property type="match status" value="1"/>
</dbReference>
<keyword evidence="5" id="KW-0677">Repeat</keyword>
<feature type="compositionally biased region" description="Basic and acidic residues" evidence="12">
    <location>
        <begin position="443"/>
        <end position="466"/>
    </location>
</feature>
<dbReference type="AlphaFoldDB" id="A0A8D8SVE4"/>
<comment type="function">
    <text evidence="9">Acts as a key negative regulator of ciliogenesis in collaboration with CCP110 by capping the mother centriole thereby preventing cilia formation. Required for recruitment of CCP110 to the centrosome.</text>
</comment>
<reference evidence="13" key="1">
    <citation type="submission" date="2021-05" db="EMBL/GenBank/DDBJ databases">
        <authorList>
            <person name="Alioto T."/>
            <person name="Alioto T."/>
            <person name="Gomez Garrido J."/>
        </authorList>
    </citation>
    <scope>NUCLEOTIDE SEQUENCE</scope>
</reference>
<evidence type="ECO:0000256" key="6">
    <source>
        <dbReference type="ARBA" id="ARBA00022794"/>
    </source>
</evidence>
<dbReference type="Pfam" id="PF14580">
    <property type="entry name" value="LRR_9"/>
    <property type="match status" value="1"/>
</dbReference>
<dbReference type="Gene3D" id="3.80.10.10">
    <property type="entry name" value="Ribonuclease Inhibitor"/>
    <property type="match status" value="2"/>
</dbReference>
<dbReference type="EMBL" id="HBUF01236585">
    <property type="protein sequence ID" value="CAG6675406.1"/>
    <property type="molecule type" value="Transcribed_RNA"/>
</dbReference>
<dbReference type="InterPro" id="IPR001611">
    <property type="entry name" value="Leu-rich_rpt"/>
</dbReference>
<evidence type="ECO:0000256" key="2">
    <source>
        <dbReference type="ARBA" id="ARBA00004300"/>
    </source>
</evidence>
<evidence type="ECO:0000256" key="1">
    <source>
        <dbReference type="ARBA" id="ARBA00003843"/>
    </source>
</evidence>
<dbReference type="SMART" id="SM00365">
    <property type="entry name" value="LRR_SD22"/>
    <property type="match status" value="5"/>
</dbReference>
<evidence type="ECO:0000256" key="5">
    <source>
        <dbReference type="ARBA" id="ARBA00022737"/>
    </source>
</evidence>
<keyword evidence="6" id="KW-0970">Cilium biogenesis/degradation</keyword>
<dbReference type="FunFam" id="3.80.10.10:FF:000165">
    <property type="entry name" value="Centrosomal protein of 97 kDa"/>
    <property type="match status" value="1"/>
</dbReference>
<dbReference type="InterPro" id="IPR003591">
    <property type="entry name" value="Leu-rich_rpt_typical-subtyp"/>
</dbReference>
<dbReference type="Pfam" id="PF00612">
    <property type="entry name" value="IQ"/>
    <property type="match status" value="1"/>
</dbReference>
<dbReference type="PANTHER" id="PTHR45973">
    <property type="entry name" value="PROTEIN PHOSPHATASE 1 REGULATORY SUBUNIT SDS22-RELATED"/>
    <property type="match status" value="1"/>
</dbReference>
<feature type="region of interest" description="Disordered" evidence="12">
    <location>
        <begin position="440"/>
        <end position="481"/>
    </location>
</feature>
<dbReference type="Gene3D" id="1.20.5.190">
    <property type="match status" value="1"/>
</dbReference>
<evidence type="ECO:0000256" key="12">
    <source>
        <dbReference type="SAM" id="MobiDB-lite"/>
    </source>
</evidence>
<evidence type="ECO:0000256" key="8">
    <source>
        <dbReference type="ARBA" id="ARBA00024433"/>
    </source>
</evidence>
<dbReference type="GO" id="GO:1902018">
    <property type="term" value="P:negative regulation of cilium assembly"/>
    <property type="evidence" value="ECO:0007669"/>
    <property type="project" value="TreeGrafter"/>
</dbReference>
<evidence type="ECO:0000313" key="13">
    <source>
        <dbReference type="EMBL" id="CAG6675406.1"/>
    </source>
</evidence>
<evidence type="ECO:0000256" key="9">
    <source>
        <dbReference type="ARBA" id="ARBA00058656"/>
    </source>
</evidence>
<proteinExistence type="predicted"/>
<organism evidence="13">
    <name type="scientific">Cacopsylla melanoneura</name>
    <dbReference type="NCBI Taxonomy" id="428564"/>
    <lineage>
        <taxon>Eukaryota</taxon>
        <taxon>Metazoa</taxon>
        <taxon>Ecdysozoa</taxon>
        <taxon>Arthropoda</taxon>
        <taxon>Hexapoda</taxon>
        <taxon>Insecta</taxon>
        <taxon>Pterygota</taxon>
        <taxon>Neoptera</taxon>
        <taxon>Paraneoptera</taxon>
        <taxon>Hemiptera</taxon>
        <taxon>Sternorrhyncha</taxon>
        <taxon>Psylloidea</taxon>
        <taxon>Psyllidae</taxon>
        <taxon>Psyllinae</taxon>
        <taxon>Cacopsylla</taxon>
    </lineage>
</organism>
<dbReference type="GO" id="GO:0030030">
    <property type="term" value="P:cell projection organization"/>
    <property type="evidence" value="ECO:0007669"/>
    <property type="project" value="UniProtKB-KW"/>
</dbReference>
<dbReference type="InterPro" id="IPR050576">
    <property type="entry name" value="Cilia_flagella_integrity"/>
</dbReference>
<evidence type="ECO:0000256" key="11">
    <source>
        <dbReference type="ARBA" id="ARBA00076677"/>
    </source>
</evidence>
<evidence type="ECO:0000256" key="3">
    <source>
        <dbReference type="ARBA" id="ARBA00022490"/>
    </source>
</evidence>
<keyword evidence="3" id="KW-0963">Cytoplasm</keyword>
<dbReference type="PROSITE" id="PS51450">
    <property type="entry name" value="LRR"/>
    <property type="match status" value="5"/>
</dbReference>
<evidence type="ECO:0000256" key="10">
    <source>
        <dbReference type="ARBA" id="ARBA00068862"/>
    </source>
</evidence>
<dbReference type="PRINTS" id="PR00019">
    <property type="entry name" value="LEURICHRPT"/>
</dbReference>
<evidence type="ECO:0000256" key="4">
    <source>
        <dbReference type="ARBA" id="ARBA00022614"/>
    </source>
</evidence>
<dbReference type="InterPro" id="IPR032675">
    <property type="entry name" value="LRR_dom_sf"/>
</dbReference>
<dbReference type="CDD" id="cd23767">
    <property type="entry name" value="IQCD"/>
    <property type="match status" value="1"/>
</dbReference>
<accession>A0A8D8SVE4</accession>
<comment type="function">
    <text evidence="1">Cilium-specific protein required for cilia structures.</text>
</comment>
<sequence length="668" mass="74399">MTSSRVTSACLDLTNQDIKKLPKCLNNPTKVLSLILDRNQLTRLDNVDSYTELKELSAKHNSLSRMLHVMKLQHLVTLDLSNNNIVCIEGLKELRNLRRLILANNNIKTIEHVHTNIHLDLLDLSHNSIQSINNLSSLTRLKTLHLSNNKLSHLRHCNLYLPSSLIVLSLDGNHIGDLAEVSHLMHLTSLEEISLARNPCLTHATFQFDYRPFLLNWITSVRIIDKIPATKMECLKAEWLYSQGRGRKFHVGQHEELLEYLSQQTGSSQLTTCNGGTGGVGEDEKKLRLVLSKAQMYQQQLKQERMYGNDPELMTRSLDPYILQGVTHHTKPEIPSDLALSRSIAGPAVSSFTSSVPLPTATTLLPVPESLPSPLITSLPSLPSSTSTSKLSITQEEDFSLSSSGGNKQLRGIHRTVLNRNKLQGQIEAERRGSLDLVLGQPKVERRRSQGHLEGERRRESFDRQDSAASHSNSRDSTDNATGFLMDEHQAAVCIQKFWRGYKARNLDSNVAKVCQTIQTQRINKYVHQLVADMAATREALACEHQLQVLQLQAINALWNKMVTQEPCNVQRCACLSSSIQYEITSLKNVCEELKNQVAEIKSMNHLGLGSGVPRAGCTSSSTAQTDIVAVHTPVGDNPPPSLFHRPCSLPLTETLRTSVINHVGDSS</sequence>
<comment type="subcellular location">
    <subcellularLocation>
        <location evidence="2">Cytoplasm</location>
        <location evidence="2">Cytoskeleton</location>
        <location evidence="2">Microtubule organizing center</location>
        <location evidence="2">Centrosome</location>
    </subcellularLocation>
</comment>
<name>A0A8D8SVE4_9HEMI</name>
<protein>
    <recommendedName>
        <fullName evidence="10">Centrosomal protein of 97 kDa</fullName>
    </recommendedName>
    <alternativeName>
        <fullName evidence="8">Dynein axonemal assembly factor 1 homolog</fullName>
    </alternativeName>
    <alternativeName>
        <fullName evidence="11">Leucine-rich repeat and IQ domain-containing protein 2</fullName>
    </alternativeName>
</protein>
<dbReference type="SUPFAM" id="SSF52058">
    <property type="entry name" value="L domain-like"/>
    <property type="match status" value="1"/>
</dbReference>
<dbReference type="SMART" id="SM00369">
    <property type="entry name" value="LRR_TYP"/>
    <property type="match status" value="3"/>
</dbReference>